<proteinExistence type="predicted"/>
<dbReference type="InterPro" id="IPR036390">
    <property type="entry name" value="WH_DNA-bd_sf"/>
</dbReference>
<accession>A0ABN3H1R4</accession>
<dbReference type="Proteomes" id="UP001501444">
    <property type="component" value="Unassembled WGS sequence"/>
</dbReference>
<dbReference type="PRINTS" id="PR00598">
    <property type="entry name" value="HTHMARR"/>
</dbReference>
<dbReference type="RefSeq" id="WP_344616281.1">
    <property type="nucleotide sequence ID" value="NZ_BAAARV010000062.1"/>
</dbReference>
<sequence length="134" mass="14224">MVLILDLQRATHATLHRLAAHLGDLGLPPSELNALANLGERPGGASTVSELATAIGGRPTTLTGILDRLQQRGLLAREPHPRDRRTVIVRLTPDGVDAAERVLAAMRELERRALADLPPDAADSAAAVLRALSQ</sequence>
<dbReference type="PROSITE" id="PS50995">
    <property type="entry name" value="HTH_MARR_2"/>
    <property type="match status" value="1"/>
</dbReference>
<name>A0ABN3H1R4_9ACTN</name>
<evidence type="ECO:0000313" key="2">
    <source>
        <dbReference type="EMBL" id="GAA2365474.1"/>
    </source>
</evidence>
<comment type="caution">
    <text evidence="2">The sequence shown here is derived from an EMBL/GenBank/DDBJ whole genome shotgun (WGS) entry which is preliminary data.</text>
</comment>
<dbReference type="InterPro" id="IPR036388">
    <property type="entry name" value="WH-like_DNA-bd_sf"/>
</dbReference>
<dbReference type="Pfam" id="PF12802">
    <property type="entry name" value="MarR_2"/>
    <property type="match status" value="1"/>
</dbReference>
<dbReference type="SMART" id="SM00347">
    <property type="entry name" value="HTH_MARR"/>
    <property type="match status" value="1"/>
</dbReference>
<dbReference type="PANTHER" id="PTHR33164:SF43">
    <property type="entry name" value="HTH-TYPE TRANSCRIPTIONAL REPRESSOR YETL"/>
    <property type="match status" value="1"/>
</dbReference>
<dbReference type="PANTHER" id="PTHR33164">
    <property type="entry name" value="TRANSCRIPTIONAL REGULATOR, MARR FAMILY"/>
    <property type="match status" value="1"/>
</dbReference>
<dbReference type="InterPro" id="IPR000835">
    <property type="entry name" value="HTH_MarR-typ"/>
</dbReference>
<dbReference type="EMBL" id="BAAARV010000062">
    <property type="protein sequence ID" value="GAA2365474.1"/>
    <property type="molecule type" value="Genomic_DNA"/>
</dbReference>
<keyword evidence="3" id="KW-1185">Reference proteome</keyword>
<reference evidence="2 3" key="1">
    <citation type="journal article" date="2019" name="Int. J. Syst. Evol. Microbiol.">
        <title>The Global Catalogue of Microorganisms (GCM) 10K type strain sequencing project: providing services to taxonomists for standard genome sequencing and annotation.</title>
        <authorList>
            <consortium name="The Broad Institute Genomics Platform"/>
            <consortium name="The Broad Institute Genome Sequencing Center for Infectious Disease"/>
            <person name="Wu L."/>
            <person name="Ma J."/>
        </authorList>
    </citation>
    <scope>NUCLEOTIDE SEQUENCE [LARGE SCALE GENOMIC DNA]</scope>
    <source>
        <strain evidence="2 3">JCM 3272</strain>
    </source>
</reference>
<evidence type="ECO:0000313" key="3">
    <source>
        <dbReference type="Proteomes" id="UP001501444"/>
    </source>
</evidence>
<dbReference type="InterPro" id="IPR039422">
    <property type="entry name" value="MarR/SlyA-like"/>
</dbReference>
<protein>
    <recommendedName>
        <fullName evidence="1">HTH marR-type domain-containing protein</fullName>
    </recommendedName>
</protein>
<feature type="domain" description="HTH marR-type" evidence="1">
    <location>
        <begin position="1"/>
        <end position="134"/>
    </location>
</feature>
<organism evidence="2 3">
    <name type="scientific">Dactylosporangium salmoneum</name>
    <dbReference type="NCBI Taxonomy" id="53361"/>
    <lineage>
        <taxon>Bacteria</taxon>
        <taxon>Bacillati</taxon>
        <taxon>Actinomycetota</taxon>
        <taxon>Actinomycetes</taxon>
        <taxon>Micromonosporales</taxon>
        <taxon>Micromonosporaceae</taxon>
        <taxon>Dactylosporangium</taxon>
    </lineage>
</organism>
<gene>
    <name evidence="2" type="ORF">GCM10010170_063940</name>
</gene>
<evidence type="ECO:0000259" key="1">
    <source>
        <dbReference type="PROSITE" id="PS50995"/>
    </source>
</evidence>
<dbReference type="Gene3D" id="1.10.10.10">
    <property type="entry name" value="Winged helix-like DNA-binding domain superfamily/Winged helix DNA-binding domain"/>
    <property type="match status" value="1"/>
</dbReference>
<dbReference type="SUPFAM" id="SSF46785">
    <property type="entry name" value="Winged helix' DNA-binding domain"/>
    <property type="match status" value="1"/>
</dbReference>